<feature type="compositionally biased region" description="Polar residues" evidence="5">
    <location>
        <begin position="1"/>
        <end position="14"/>
    </location>
</feature>
<keyword evidence="3" id="KW-0804">Transcription</keyword>
<reference evidence="7 8" key="1">
    <citation type="journal article" date="2023" name="BMC Biotechnol.">
        <title>Vitis rotundifolia cv Carlos genome sequencing.</title>
        <authorList>
            <person name="Huff M."/>
            <person name="Hulse-Kemp A."/>
            <person name="Scheffler B."/>
            <person name="Youngblood R."/>
            <person name="Simpson S."/>
            <person name="Babiker E."/>
            <person name="Staton M."/>
        </authorList>
    </citation>
    <scope>NUCLEOTIDE SEQUENCE [LARGE SCALE GENOMIC DNA]</scope>
    <source>
        <tissue evidence="7">Leaf</tissue>
    </source>
</reference>
<keyword evidence="2" id="KW-0238">DNA-binding</keyword>
<dbReference type="SUPFAM" id="SSF101941">
    <property type="entry name" value="NAC domain"/>
    <property type="match status" value="1"/>
</dbReference>
<dbReference type="Pfam" id="PF02365">
    <property type="entry name" value="NAM"/>
    <property type="match status" value="1"/>
</dbReference>
<evidence type="ECO:0000313" key="7">
    <source>
        <dbReference type="EMBL" id="KAJ9698016.1"/>
    </source>
</evidence>
<feature type="region of interest" description="Disordered" evidence="5">
    <location>
        <begin position="199"/>
        <end position="225"/>
    </location>
</feature>
<sequence length="500" mass="56535">MNLSELSEDASLQTVEGKAEEVQNSSSEGGELFDLNSLPPGYRFNPTDAEIIVFYLRKKIDHQSLPPNKIIEVNLYAYDPDELAARYEPSGNDKWFYFTPRERKYRNGQRPNRSIGEGYWKATGADKEIKFEDRTVGYRKALVFYRGSPQNGFKTNWIMHEFTVAKPPGPPRSSVNDMRLDDCVLCRVYRTDERIYKRSRHASRLDESGPSCSKIPRLDLNPNPNEVNNPYEEQYYYTSIQMPLQAQQQQPRTEIFQAPQEPDHFALQSNTQFPILDPSVLMPLPAPHQSIHSIGNEYGGQGLDNFDIMNGAIGSSNFDAGNSIDFGNVPGFDSTDYGFEEGVGSSSCFDIQRFVVGLLQSGILFKIAMSTPTSEAYEWFYCGDCDNKLAPFNGLVKELVSQCNSESSWLLFHENTGLNVKFKGRKTVNLPPASITSIQVADEGRISHTDVANIHCSKCEGHVGWKIIHEHSNDPIIHKGQFILHNSFGRDRLALNRQYV</sequence>
<dbReference type="Proteomes" id="UP001168098">
    <property type="component" value="Unassembled WGS sequence"/>
</dbReference>
<dbReference type="InterPro" id="IPR036093">
    <property type="entry name" value="NAC_dom_sf"/>
</dbReference>
<name>A0AA38ZZ78_VITRO</name>
<dbReference type="EMBL" id="JARBHA010000006">
    <property type="protein sequence ID" value="KAJ9698016.1"/>
    <property type="molecule type" value="Genomic_DNA"/>
</dbReference>
<dbReference type="FunFam" id="2.170.150.80:FF:000021">
    <property type="entry name" value="Uncharacterized protein"/>
    <property type="match status" value="1"/>
</dbReference>
<evidence type="ECO:0000259" key="6">
    <source>
        <dbReference type="PROSITE" id="PS51005"/>
    </source>
</evidence>
<dbReference type="InterPro" id="IPR003441">
    <property type="entry name" value="NAC-dom"/>
</dbReference>
<evidence type="ECO:0000256" key="4">
    <source>
        <dbReference type="ARBA" id="ARBA00023242"/>
    </source>
</evidence>
<feature type="domain" description="NAC" evidence="6">
    <location>
        <begin position="38"/>
        <end position="191"/>
    </location>
</feature>
<dbReference type="PROSITE" id="PS51005">
    <property type="entry name" value="NAC"/>
    <property type="match status" value="1"/>
</dbReference>
<dbReference type="GO" id="GO:0003677">
    <property type="term" value="F:DNA binding"/>
    <property type="evidence" value="ECO:0007669"/>
    <property type="project" value="UniProtKB-KW"/>
</dbReference>
<organism evidence="7 8">
    <name type="scientific">Vitis rotundifolia</name>
    <name type="common">Muscadine grape</name>
    <dbReference type="NCBI Taxonomy" id="103349"/>
    <lineage>
        <taxon>Eukaryota</taxon>
        <taxon>Viridiplantae</taxon>
        <taxon>Streptophyta</taxon>
        <taxon>Embryophyta</taxon>
        <taxon>Tracheophyta</taxon>
        <taxon>Spermatophyta</taxon>
        <taxon>Magnoliopsida</taxon>
        <taxon>eudicotyledons</taxon>
        <taxon>Gunneridae</taxon>
        <taxon>Pentapetalae</taxon>
        <taxon>rosids</taxon>
        <taxon>Vitales</taxon>
        <taxon>Vitaceae</taxon>
        <taxon>Viteae</taxon>
        <taxon>Vitis</taxon>
    </lineage>
</organism>
<evidence type="ECO:0000256" key="5">
    <source>
        <dbReference type="SAM" id="MobiDB-lite"/>
    </source>
</evidence>
<evidence type="ECO:0000256" key="3">
    <source>
        <dbReference type="ARBA" id="ARBA00023163"/>
    </source>
</evidence>
<evidence type="ECO:0000256" key="2">
    <source>
        <dbReference type="ARBA" id="ARBA00023125"/>
    </source>
</evidence>
<dbReference type="Gene3D" id="2.170.150.80">
    <property type="entry name" value="NAC domain"/>
    <property type="match status" value="1"/>
</dbReference>
<accession>A0AA38ZZ78</accession>
<dbReference type="PANTHER" id="PTHR31719">
    <property type="entry name" value="NAC TRANSCRIPTION FACTOR 56"/>
    <property type="match status" value="1"/>
</dbReference>
<dbReference type="PANTHER" id="PTHR31719:SF179">
    <property type="entry name" value="OS08G0148400 PROTEIN"/>
    <property type="match status" value="1"/>
</dbReference>
<dbReference type="GO" id="GO:0006355">
    <property type="term" value="P:regulation of DNA-templated transcription"/>
    <property type="evidence" value="ECO:0007669"/>
    <property type="project" value="InterPro"/>
</dbReference>
<keyword evidence="8" id="KW-1185">Reference proteome</keyword>
<gene>
    <name evidence="7" type="ORF">PVL29_007226</name>
</gene>
<comment type="caution">
    <text evidence="7">The sequence shown here is derived from an EMBL/GenBank/DDBJ whole genome shotgun (WGS) entry which is preliminary data.</text>
</comment>
<dbReference type="AlphaFoldDB" id="A0AA38ZZ78"/>
<keyword evidence="1" id="KW-0805">Transcription regulation</keyword>
<proteinExistence type="predicted"/>
<feature type="region of interest" description="Disordered" evidence="5">
    <location>
        <begin position="1"/>
        <end position="32"/>
    </location>
</feature>
<evidence type="ECO:0000256" key="1">
    <source>
        <dbReference type="ARBA" id="ARBA00023015"/>
    </source>
</evidence>
<keyword evidence="4" id="KW-0539">Nucleus</keyword>
<protein>
    <recommendedName>
        <fullName evidence="6">NAC domain-containing protein</fullName>
    </recommendedName>
</protein>
<evidence type="ECO:0000313" key="8">
    <source>
        <dbReference type="Proteomes" id="UP001168098"/>
    </source>
</evidence>